<dbReference type="GO" id="GO:0022857">
    <property type="term" value="F:transmembrane transporter activity"/>
    <property type="evidence" value="ECO:0007669"/>
    <property type="project" value="InterPro"/>
</dbReference>
<sequence>MAWILLGIAIVSEIVGTLSLKASDGFTKFWPSVGVAVGYASAFLLMAKSLKTIDVGITYAIWSGVGIIGAAIGAMIFFDQQLSKLNIIGMAIIIIGVVVMNLGGVSH</sequence>
<dbReference type="InterPro" id="IPR045324">
    <property type="entry name" value="Small_multidrug_res"/>
</dbReference>
<feature type="transmembrane region" description="Helical" evidence="7">
    <location>
        <begin position="84"/>
        <end position="105"/>
    </location>
</feature>
<dbReference type="PANTHER" id="PTHR30561">
    <property type="entry name" value="SMR FAMILY PROTON-DEPENDENT DRUG EFFLUX TRANSPORTER SUGE"/>
    <property type="match status" value="1"/>
</dbReference>
<evidence type="ECO:0000313" key="8">
    <source>
        <dbReference type="EMBL" id="CAB4767869.1"/>
    </source>
</evidence>
<evidence type="ECO:0000256" key="4">
    <source>
        <dbReference type="ARBA" id="ARBA00022692"/>
    </source>
</evidence>
<dbReference type="EMBL" id="CAEZZT010000004">
    <property type="protein sequence ID" value="CAB4767869.1"/>
    <property type="molecule type" value="Genomic_DNA"/>
</dbReference>
<evidence type="ECO:0000256" key="6">
    <source>
        <dbReference type="ARBA" id="ARBA00023136"/>
    </source>
</evidence>
<feature type="transmembrane region" description="Helical" evidence="7">
    <location>
        <begin position="59"/>
        <end position="78"/>
    </location>
</feature>
<evidence type="ECO:0000256" key="3">
    <source>
        <dbReference type="ARBA" id="ARBA00022475"/>
    </source>
</evidence>
<evidence type="ECO:0000256" key="1">
    <source>
        <dbReference type="ARBA" id="ARBA00004651"/>
    </source>
</evidence>
<dbReference type="SUPFAM" id="SSF103481">
    <property type="entry name" value="Multidrug resistance efflux transporter EmrE"/>
    <property type="match status" value="1"/>
</dbReference>
<reference evidence="8" key="1">
    <citation type="submission" date="2020-05" db="EMBL/GenBank/DDBJ databases">
        <authorList>
            <person name="Chiriac C."/>
            <person name="Salcher M."/>
            <person name="Ghai R."/>
            <person name="Kavagutti S V."/>
        </authorList>
    </citation>
    <scope>NUCLEOTIDE SEQUENCE</scope>
</reference>
<organism evidence="8">
    <name type="scientific">freshwater metagenome</name>
    <dbReference type="NCBI Taxonomy" id="449393"/>
    <lineage>
        <taxon>unclassified sequences</taxon>
        <taxon>metagenomes</taxon>
        <taxon>ecological metagenomes</taxon>
    </lineage>
</organism>
<dbReference type="InterPro" id="IPR000390">
    <property type="entry name" value="Small_drug/metabolite_transptr"/>
</dbReference>
<feature type="transmembrane region" description="Helical" evidence="7">
    <location>
        <begin position="29"/>
        <end position="47"/>
    </location>
</feature>
<accession>A0A6J6V9I7</accession>
<keyword evidence="4 7" id="KW-0812">Transmembrane</keyword>
<dbReference type="AlphaFoldDB" id="A0A6J6V9I7"/>
<proteinExistence type="predicted"/>
<comment type="subcellular location">
    <subcellularLocation>
        <location evidence="1">Cell membrane</location>
        <topology evidence="1">Multi-pass membrane protein</topology>
    </subcellularLocation>
</comment>
<dbReference type="Pfam" id="PF00893">
    <property type="entry name" value="Multi_Drug_Res"/>
    <property type="match status" value="1"/>
</dbReference>
<evidence type="ECO:0000256" key="5">
    <source>
        <dbReference type="ARBA" id="ARBA00022989"/>
    </source>
</evidence>
<keyword evidence="6 7" id="KW-0472">Membrane</keyword>
<dbReference type="GO" id="GO:0005886">
    <property type="term" value="C:plasma membrane"/>
    <property type="evidence" value="ECO:0007669"/>
    <property type="project" value="UniProtKB-SubCell"/>
</dbReference>
<evidence type="ECO:0000256" key="2">
    <source>
        <dbReference type="ARBA" id="ARBA00022448"/>
    </source>
</evidence>
<dbReference type="InterPro" id="IPR037185">
    <property type="entry name" value="EmrE-like"/>
</dbReference>
<dbReference type="PANTHER" id="PTHR30561:SF1">
    <property type="entry name" value="MULTIDRUG TRANSPORTER EMRE"/>
    <property type="match status" value="1"/>
</dbReference>
<gene>
    <name evidence="8" type="ORF">UFOPK2918_00100</name>
</gene>
<name>A0A6J6V9I7_9ZZZZ</name>
<evidence type="ECO:0000256" key="7">
    <source>
        <dbReference type="SAM" id="Phobius"/>
    </source>
</evidence>
<dbReference type="Gene3D" id="1.10.3730.20">
    <property type="match status" value="1"/>
</dbReference>
<dbReference type="FunFam" id="1.10.3730.20:FF:000001">
    <property type="entry name" value="Quaternary ammonium compound resistance transporter SugE"/>
    <property type="match status" value="1"/>
</dbReference>
<protein>
    <submittedName>
        <fullName evidence="8">Unannotated protein</fullName>
    </submittedName>
</protein>
<keyword evidence="3" id="KW-1003">Cell membrane</keyword>
<keyword evidence="2" id="KW-0813">Transport</keyword>
<keyword evidence="5 7" id="KW-1133">Transmembrane helix</keyword>